<comment type="subcellular location">
    <subcellularLocation>
        <location evidence="1">Membrane</location>
        <topology evidence="1">Multi-pass membrane protein</topology>
    </subcellularLocation>
</comment>
<keyword evidence="4" id="KW-1133">Transmembrane helix</keyword>
<evidence type="ECO:0000256" key="3">
    <source>
        <dbReference type="ARBA" id="ARBA00022692"/>
    </source>
</evidence>
<reference evidence="6 7" key="1">
    <citation type="journal article" date="2018" name="Syst. Appl. Microbiol.">
        <title>Corynebacterium heidelbergense sp. nov., isolated from the preen glands of Egyptian geese (Alopochen aegyptiacus).</title>
        <authorList>
            <person name="Braun M.S."/>
            <person name="Wang E."/>
            <person name="Zimmermann S."/>
            <person name="Wink M."/>
        </authorList>
    </citation>
    <scope>NUCLEOTIDE SEQUENCE [LARGE SCALE GENOMIC DNA]</scope>
    <source>
        <strain evidence="6 7">DSM 104638</strain>
    </source>
</reference>
<proteinExistence type="inferred from homology"/>
<dbReference type="Proteomes" id="UP000251047">
    <property type="component" value="Unassembled WGS sequence"/>
</dbReference>
<dbReference type="AlphaFoldDB" id="A0A364VAY2"/>
<name>A0A364VAY2_9CORY</name>
<keyword evidence="3" id="KW-0812">Transmembrane</keyword>
<keyword evidence="5" id="KW-0472">Membrane</keyword>
<organism evidence="6 7">
    <name type="scientific">Corynebacterium heidelbergense</name>
    <dbReference type="NCBI Taxonomy" id="2055947"/>
    <lineage>
        <taxon>Bacteria</taxon>
        <taxon>Bacillati</taxon>
        <taxon>Actinomycetota</taxon>
        <taxon>Actinomycetes</taxon>
        <taxon>Mycobacteriales</taxon>
        <taxon>Corynebacteriaceae</taxon>
        <taxon>Corynebacterium</taxon>
    </lineage>
</organism>
<evidence type="ECO:0000313" key="6">
    <source>
        <dbReference type="EMBL" id="RAV33726.1"/>
    </source>
</evidence>
<evidence type="ECO:0000256" key="4">
    <source>
        <dbReference type="ARBA" id="ARBA00022989"/>
    </source>
</evidence>
<dbReference type="InterPro" id="IPR012506">
    <property type="entry name" value="TMEM86B-like"/>
</dbReference>
<comment type="caution">
    <text evidence="6">The sequence shown here is derived from an EMBL/GenBank/DDBJ whole genome shotgun (WGS) entry which is preliminary data.</text>
</comment>
<gene>
    <name evidence="6" type="ORF">CWC39_06985</name>
</gene>
<sequence length="222" mass="22662">MFGSAKLSPFAHPLRTAYLTAGAASAVAAAIPSDRVTKVVKPTLMPLLAADAIRRRAPLSATLGLLGGLAGDVILMGKDSRSPSPQTRAANLNKGAAAFTLNQVAYHVALAKAGARIRKLPALARLPIWVGGAGIAAALLPKGLPAAAGYGAALALTSTLAHDATPPAALGGNLFILSDGLILQRLTLLKKFPRLDALTDGAVMATYVLAQLFLVDGMCKKV</sequence>
<accession>A0A364VAY2</accession>
<evidence type="ECO:0000313" key="7">
    <source>
        <dbReference type="Proteomes" id="UP000251047"/>
    </source>
</evidence>
<dbReference type="OrthoDB" id="4406725at2"/>
<protein>
    <submittedName>
        <fullName evidence="6">Lysoplasmalogenase</fullName>
    </submittedName>
</protein>
<evidence type="ECO:0000256" key="1">
    <source>
        <dbReference type="ARBA" id="ARBA00004141"/>
    </source>
</evidence>
<dbReference type="Pfam" id="PF07947">
    <property type="entry name" value="YhhN"/>
    <property type="match status" value="1"/>
</dbReference>
<evidence type="ECO:0000256" key="5">
    <source>
        <dbReference type="ARBA" id="ARBA00023136"/>
    </source>
</evidence>
<dbReference type="EMBL" id="PHQP01000050">
    <property type="protein sequence ID" value="RAV33726.1"/>
    <property type="molecule type" value="Genomic_DNA"/>
</dbReference>
<comment type="similarity">
    <text evidence="2">Belongs to the TMEM86 family.</text>
</comment>
<dbReference type="GO" id="GO:0016020">
    <property type="term" value="C:membrane"/>
    <property type="evidence" value="ECO:0007669"/>
    <property type="project" value="UniProtKB-SubCell"/>
</dbReference>
<dbReference type="RefSeq" id="WP_112769780.1">
    <property type="nucleotide sequence ID" value="NZ_PHQP01000050.1"/>
</dbReference>
<evidence type="ECO:0000256" key="2">
    <source>
        <dbReference type="ARBA" id="ARBA00007375"/>
    </source>
</evidence>